<keyword evidence="10" id="KW-1185">Reference proteome</keyword>
<dbReference type="InterPro" id="IPR038766">
    <property type="entry name" value="Membrane_comp_ABC_pdt"/>
</dbReference>
<evidence type="ECO:0000313" key="10">
    <source>
        <dbReference type="Proteomes" id="UP000621447"/>
    </source>
</evidence>
<feature type="transmembrane region" description="Helical" evidence="6">
    <location>
        <begin position="258"/>
        <end position="284"/>
    </location>
</feature>
<feature type="transmembrane region" description="Helical" evidence="6">
    <location>
        <begin position="422"/>
        <end position="440"/>
    </location>
</feature>
<evidence type="ECO:0000313" key="9">
    <source>
        <dbReference type="EMBL" id="NTS64902.1"/>
    </source>
</evidence>
<feature type="transmembrane region" description="Helical" evidence="6">
    <location>
        <begin position="800"/>
        <end position="824"/>
    </location>
</feature>
<evidence type="ECO:0000256" key="5">
    <source>
        <dbReference type="ARBA" id="ARBA00023136"/>
    </source>
</evidence>
<sequence length="836" mass="86433">MKVARSDWRFAWRVARREIDWRFRGLRILVACLFLGVAALAAIGGLASAVGDELAARGATILGGDVELSVSQRRATAAERALLDAAGRVSETIRMQANAVAGRDGAPIQLKAVDAAYPLYGRVRLSDGRDAARPAENRAWIAPALASRLGLARGSVLRLGQAQVRVDGVIADEPDRLGEGFTLGPVVLVSTTTLAKTGLVQPGSLYDTRYRVRLPSGTSPDAVAARFQRAFPAGGWETKTRDRASPGASRFVDRMGEFLTLVGLAALAIAGIGVGNGVSSFLAGRRGSIATLKALGATGGDIARIYAVEIGVATAIGVVAGLAVGAVAIPLLATLLRQVLPIEIGLAPSPWPFLRAAAYGALIAIAFAAPPIAAASATPAAGLLRGALAPLRAASWRARLIALAAGGAAVTLAVLTSAQPELAAAFLGALAAALLLLAALGRLVRVAARRLPAPRRPLPRLALAALHRPGARTEALVVALGLGLTLFVLLTAIRTSIDAAIATTIPARAPALFVLDVPRDRADEFRRTVARAAPGAAVRTVPLLRGTITAYGTTRVADLKELPEGAWALRGERGLTYADALPEGSTLVAGRWWPRGYAGPPLVSVDERLGKALKLRLGNPLTVSLLGIERTARVASFRRIQWDTLGFNFVLVFSPGTLSDAPHNLAATIEAPPGREAAITAALLAPFPSSSAVEVRGVLSQVRTLVEQVAVAIAAAAGVAVAAGIAVLVGAIAAAREARTYDAVVLRTLGATRAQLLAAQLIEYMLLGAVVAGLALLLGLSGAWYVVTQMFDFPWAPDPLAVALTLVTGLGGTVAIGIAGAWPIMRVRPAQALRTI</sequence>
<keyword evidence="3 6" id="KW-0812">Transmembrane</keyword>
<dbReference type="InterPro" id="IPR003838">
    <property type="entry name" value="ABC3_permease_C"/>
</dbReference>
<feature type="transmembrane region" description="Helical" evidence="6">
    <location>
        <begin position="756"/>
        <end position="780"/>
    </location>
</feature>
<organism evidence="9 10">
    <name type="scientific">Sphingomonas hominis</name>
    <dbReference type="NCBI Taxonomy" id="2741495"/>
    <lineage>
        <taxon>Bacteria</taxon>
        <taxon>Pseudomonadati</taxon>
        <taxon>Pseudomonadota</taxon>
        <taxon>Alphaproteobacteria</taxon>
        <taxon>Sphingomonadales</taxon>
        <taxon>Sphingomonadaceae</taxon>
        <taxon>Sphingomonas</taxon>
    </lineage>
</organism>
<evidence type="ECO:0000256" key="6">
    <source>
        <dbReference type="SAM" id="Phobius"/>
    </source>
</evidence>
<name>A0ABX2JP71_9SPHN</name>
<dbReference type="EMBL" id="JABULH010000002">
    <property type="protein sequence ID" value="NTS64902.1"/>
    <property type="molecule type" value="Genomic_DNA"/>
</dbReference>
<proteinExistence type="predicted"/>
<evidence type="ECO:0000256" key="4">
    <source>
        <dbReference type="ARBA" id="ARBA00022989"/>
    </source>
</evidence>
<dbReference type="Proteomes" id="UP000621447">
    <property type="component" value="Unassembled WGS sequence"/>
</dbReference>
<evidence type="ECO:0000256" key="2">
    <source>
        <dbReference type="ARBA" id="ARBA00022475"/>
    </source>
</evidence>
<gene>
    <name evidence="9" type="ORF">HRV97_06980</name>
</gene>
<dbReference type="InterPro" id="IPR025857">
    <property type="entry name" value="MacB_PCD"/>
</dbReference>
<feature type="domain" description="MacB-like periplasmic core" evidence="8">
    <location>
        <begin position="30"/>
        <end position="229"/>
    </location>
</feature>
<evidence type="ECO:0000259" key="8">
    <source>
        <dbReference type="Pfam" id="PF12704"/>
    </source>
</evidence>
<protein>
    <submittedName>
        <fullName evidence="9">FtsX-like permease family protein</fullName>
    </submittedName>
</protein>
<evidence type="ECO:0000259" key="7">
    <source>
        <dbReference type="Pfam" id="PF02687"/>
    </source>
</evidence>
<evidence type="ECO:0000256" key="1">
    <source>
        <dbReference type="ARBA" id="ARBA00004651"/>
    </source>
</evidence>
<dbReference type="PANTHER" id="PTHR30287">
    <property type="entry name" value="MEMBRANE COMPONENT OF PREDICTED ABC SUPERFAMILY METABOLITE UPTAKE TRANSPORTER"/>
    <property type="match status" value="1"/>
</dbReference>
<comment type="caution">
    <text evidence="9">The sequence shown here is derived from an EMBL/GenBank/DDBJ whole genome shotgun (WGS) entry which is preliminary data.</text>
</comment>
<feature type="transmembrane region" description="Helical" evidence="6">
    <location>
        <begin position="709"/>
        <end position="735"/>
    </location>
</feature>
<dbReference type="Pfam" id="PF12704">
    <property type="entry name" value="MacB_PCD"/>
    <property type="match status" value="1"/>
</dbReference>
<evidence type="ECO:0000256" key="3">
    <source>
        <dbReference type="ARBA" id="ARBA00022692"/>
    </source>
</evidence>
<keyword evidence="2" id="KW-1003">Cell membrane</keyword>
<feature type="domain" description="ABC3 transporter permease C-terminal" evidence="7">
    <location>
        <begin position="716"/>
        <end position="827"/>
    </location>
</feature>
<feature type="transmembrane region" description="Helical" evidence="6">
    <location>
        <begin position="475"/>
        <end position="493"/>
    </location>
</feature>
<accession>A0ABX2JP71</accession>
<feature type="transmembrane region" description="Helical" evidence="6">
    <location>
        <begin position="305"/>
        <end position="336"/>
    </location>
</feature>
<dbReference type="RefSeq" id="WP_174193325.1">
    <property type="nucleotide sequence ID" value="NZ_JABULH010000002.1"/>
</dbReference>
<dbReference type="Pfam" id="PF02687">
    <property type="entry name" value="FtsX"/>
    <property type="match status" value="2"/>
</dbReference>
<feature type="transmembrane region" description="Helical" evidence="6">
    <location>
        <begin position="396"/>
        <end position="416"/>
    </location>
</feature>
<comment type="subcellular location">
    <subcellularLocation>
        <location evidence="1">Cell membrane</location>
        <topology evidence="1">Multi-pass membrane protein</topology>
    </subcellularLocation>
</comment>
<reference evidence="9 10" key="1">
    <citation type="submission" date="2020-06" db="EMBL/GenBank/DDBJ databases">
        <title>Sphingomonas hominis sp. nov., a member of the Sphingomonas, isolated from the hair of a 22-year-old girl.</title>
        <authorList>
            <person name="Zhang D.-F."/>
            <person name="Cui X.-W."/>
        </authorList>
    </citation>
    <scope>NUCLEOTIDE SEQUENCE [LARGE SCALE GENOMIC DNA]</scope>
    <source>
        <strain evidence="9 10">HHU CXW</strain>
    </source>
</reference>
<keyword evidence="4 6" id="KW-1133">Transmembrane helix</keyword>
<feature type="transmembrane region" description="Helical" evidence="6">
    <location>
        <begin position="356"/>
        <end position="384"/>
    </location>
</feature>
<keyword evidence="5 6" id="KW-0472">Membrane</keyword>
<feature type="domain" description="ABC3 transporter permease C-terminal" evidence="7">
    <location>
        <begin position="262"/>
        <end position="376"/>
    </location>
</feature>
<dbReference type="PANTHER" id="PTHR30287:SF1">
    <property type="entry name" value="INNER MEMBRANE PROTEIN"/>
    <property type="match status" value="1"/>
</dbReference>